<dbReference type="RefSeq" id="WP_344068401.1">
    <property type="nucleotide sequence ID" value="NZ_BAAAPN010000100.1"/>
</dbReference>
<keyword evidence="2" id="KW-0472">Membrane</keyword>
<gene>
    <name evidence="3" type="ORF">GCM10009810_33590</name>
</gene>
<dbReference type="Proteomes" id="UP001501475">
    <property type="component" value="Unassembled WGS sequence"/>
</dbReference>
<evidence type="ECO:0000313" key="3">
    <source>
        <dbReference type="EMBL" id="GAA1773799.1"/>
    </source>
</evidence>
<feature type="region of interest" description="Disordered" evidence="1">
    <location>
        <begin position="92"/>
        <end position="138"/>
    </location>
</feature>
<keyword evidence="4" id="KW-1185">Reference proteome</keyword>
<organism evidence="3 4">
    <name type="scientific">Nostocoides vanveenii</name>
    <dbReference type="NCBI Taxonomy" id="330835"/>
    <lineage>
        <taxon>Bacteria</taxon>
        <taxon>Bacillati</taxon>
        <taxon>Actinomycetota</taxon>
        <taxon>Actinomycetes</taxon>
        <taxon>Micrococcales</taxon>
        <taxon>Intrasporangiaceae</taxon>
        <taxon>Nostocoides</taxon>
    </lineage>
</organism>
<feature type="compositionally biased region" description="Basic and acidic residues" evidence="1">
    <location>
        <begin position="125"/>
        <end position="138"/>
    </location>
</feature>
<reference evidence="3 4" key="1">
    <citation type="journal article" date="2019" name="Int. J. Syst. Evol. Microbiol.">
        <title>The Global Catalogue of Microorganisms (GCM) 10K type strain sequencing project: providing services to taxonomists for standard genome sequencing and annotation.</title>
        <authorList>
            <consortium name="The Broad Institute Genomics Platform"/>
            <consortium name="The Broad Institute Genome Sequencing Center for Infectious Disease"/>
            <person name="Wu L."/>
            <person name="Ma J."/>
        </authorList>
    </citation>
    <scope>NUCLEOTIDE SEQUENCE [LARGE SCALE GENOMIC DNA]</scope>
    <source>
        <strain evidence="3 4">JCM 15591</strain>
    </source>
</reference>
<evidence type="ECO:0000256" key="2">
    <source>
        <dbReference type="SAM" id="Phobius"/>
    </source>
</evidence>
<accession>A0ABN2L3R1</accession>
<dbReference type="EMBL" id="BAAAPN010000100">
    <property type="protein sequence ID" value="GAA1773799.1"/>
    <property type="molecule type" value="Genomic_DNA"/>
</dbReference>
<comment type="caution">
    <text evidence="3">The sequence shown here is derived from an EMBL/GenBank/DDBJ whole genome shotgun (WGS) entry which is preliminary data.</text>
</comment>
<dbReference type="Pfam" id="PF11239">
    <property type="entry name" value="DUF3040"/>
    <property type="match status" value="1"/>
</dbReference>
<sequence>MSLSEREQQLLDQMEQALYAEDPRFASQMQSVAARRSHTRHLIGLVGVLAGLGLVLLGVNTTWIVGAVGFVVMVAALAYAFAPPRKQHAPFGVVRDDGSVGSARRAGKGHKPGRGRRPQSGTFMERLEDRWDRRRGGW</sequence>
<name>A0ABN2L3R1_9MICO</name>
<protein>
    <submittedName>
        <fullName evidence="3">Spore wall synthesis complex protein</fullName>
    </submittedName>
</protein>
<evidence type="ECO:0000313" key="4">
    <source>
        <dbReference type="Proteomes" id="UP001501475"/>
    </source>
</evidence>
<keyword evidence="2" id="KW-0812">Transmembrane</keyword>
<feature type="transmembrane region" description="Helical" evidence="2">
    <location>
        <begin position="63"/>
        <end position="82"/>
    </location>
</feature>
<evidence type="ECO:0000256" key="1">
    <source>
        <dbReference type="SAM" id="MobiDB-lite"/>
    </source>
</evidence>
<keyword evidence="2" id="KW-1133">Transmembrane helix</keyword>
<proteinExistence type="predicted"/>
<dbReference type="InterPro" id="IPR021401">
    <property type="entry name" value="DUF3040"/>
</dbReference>
<feature type="compositionally biased region" description="Basic residues" evidence="1">
    <location>
        <begin position="105"/>
        <end position="117"/>
    </location>
</feature>
<feature type="transmembrane region" description="Helical" evidence="2">
    <location>
        <begin position="39"/>
        <end position="57"/>
    </location>
</feature>